<keyword evidence="1" id="KW-0812">Transmembrane</keyword>
<evidence type="ECO:0000256" key="1">
    <source>
        <dbReference type="SAM" id="Phobius"/>
    </source>
</evidence>
<feature type="transmembrane region" description="Helical" evidence="1">
    <location>
        <begin position="12"/>
        <end position="42"/>
    </location>
</feature>
<dbReference type="EMBL" id="FNOK01000031">
    <property type="protein sequence ID" value="SDY63389.1"/>
    <property type="molecule type" value="Genomic_DNA"/>
</dbReference>
<evidence type="ECO:0000313" key="2">
    <source>
        <dbReference type="EMBL" id="SDY63389.1"/>
    </source>
</evidence>
<keyword evidence="1" id="KW-1133">Transmembrane helix</keyword>
<feature type="transmembrane region" description="Helical" evidence="1">
    <location>
        <begin position="48"/>
        <end position="72"/>
    </location>
</feature>
<protein>
    <submittedName>
        <fullName evidence="2">Uncharacterized protein</fullName>
    </submittedName>
</protein>
<accession>A0A1H3LGV3</accession>
<dbReference type="STRING" id="418495.SAMN05216215_103157"/>
<reference evidence="3" key="1">
    <citation type="submission" date="2016-10" db="EMBL/GenBank/DDBJ databases">
        <authorList>
            <person name="Varghese N."/>
            <person name="Submissions S."/>
        </authorList>
    </citation>
    <scope>NUCLEOTIDE SEQUENCE [LARGE SCALE GENOMIC DNA]</scope>
    <source>
        <strain evidence="3">CGMCC 4.3530</strain>
    </source>
</reference>
<organism evidence="2 3">
    <name type="scientific">Saccharopolyspora shandongensis</name>
    <dbReference type="NCBI Taxonomy" id="418495"/>
    <lineage>
        <taxon>Bacteria</taxon>
        <taxon>Bacillati</taxon>
        <taxon>Actinomycetota</taxon>
        <taxon>Actinomycetes</taxon>
        <taxon>Pseudonocardiales</taxon>
        <taxon>Pseudonocardiaceae</taxon>
        <taxon>Saccharopolyspora</taxon>
    </lineage>
</organism>
<dbReference type="RefSeq" id="WP_093271019.1">
    <property type="nucleotide sequence ID" value="NZ_FNOK01000031.1"/>
</dbReference>
<name>A0A1H3LGV3_9PSEU</name>
<sequence>MKTVVEALLITLGLLVLGVRFLFFGLFTAVVPAVGLVVAAVVSGAVRTAVLCAVFPLVALGYVAIAVADAAGHVVPAPRRPRPLGVA</sequence>
<dbReference type="AlphaFoldDB" id="A0A1H3LGV3"/>
<proteinExistence type="predicted"/>
<keyword evidence="3" id="KW-1185">Reference proteome</keyword>
<evidence type="ECO:0000313" key="3">
    <source>
        <dbReference type="Proteomes" id="UP000199529"/>
    </source>
</evidence>
<keyword evidence="1" id="KW-0472">Membrane</keyword>
<dbReference type="Proteomes" id="UP000199529">
    <property type="component" value="Unassembled WGS sequence"/>
</dbReference>
<gene>
    <name evidence="2" type="ORF">SAMN05216215_103157</name>
</gene>